<dbReference type="PANTHER" id="PTHR48055:SF55">
    <property type="entry name" value="PROTEIN KINASE DOMAIN-CONTAINING PROTEIN"/>
    <property type="match status" value="1"/>
</dbReference>
<dbReference type="SMART" id="SM00220">
    <property type="entry name" value="S_TKc"/>
    <property type="match status" value="1"/>
</dbReference>
<comment type="caution">
    <text evidence="2">The sequence shown here is derived from an EMBL/GenBank/DDBJ whole genome shotgun (WGS) entry which is preliminary data.</text>
</comment>
<dbReference type="Gene3D" id="1.10.510.10">
    <property type="entry name" value="Transferase(Phosphotransferase) domain 1"/>
    <property type="match status" value="1"/>
</dbReference>
<evidence type="ECO:0000259" key="1">
    <source>
        <dbReference type="PROSITE" id="PS50011"/>
    </source>
</evidence>
<dbReference type="PANTHER" id="PTHR48055">
    <property type="entry name" value="LEUCINE-RICH REPEAT RECEPTOR PROTEIN KINASE EMS1"/>
    <property type="match status" value="1"/>
</dbReference>
<dbReference type="InterPro" id="IPR051564">
    <property type="entry name" value="LRR_receptor-like_kinase"/>
</dbReference>
<sequence>MRSFVAVSQNIALQMKQRKTAVSCPSNDGILKVSYEDLLIATDGFSSANLIGTSSFGSVFRGVRALLDQTPIAVKVIISIVTEHQRASLQSSDYQGNDFKALVYEFMVNGSLDEWLHPPVGTPGEQVGIPRQLGLVEGVNIAADVACALDYLHHQCGTSIVQFMPEATRELISDQTSSIAVNGTLGYIAPEYGAGAEVSTNGDLYSSAILILEMLTGKRPTNNMFSYGLNLHSYAKAAFPDRVLQIIDPVLLGESQDEDNGQDISLMETGVVSSSDVSRDRMSMTDVAAALQAIQNKLHGVRHPLSPYQSPPSCCLSHLHICNSLYHSDNTVNSSLLCLFDLQFPPTSTHILGVSSYDISVDLAHHLWFRAFTSSPTTTATVPGLLPVIFFFMVVDSHS</sequence>
<dbReference type="Gene3D" id="3.30.200.20">
    <property type="entry name" value="Phosphorylase Kinase, domain 1"/>
    <property type="match status" value="1"/>
</dbReference>
<proteinExistence type="predicted"/>
<dbReference type="InterPro" id="IPR000719">
    <property type="entry name" value="Prot_kinase_dom"/>
</dbReference>
<dbReference type="Proteomes" id="UP000233551">
    <property type="component" value="Unassembled WGS sequence"/>
</dbReference>
<dbReference type="GO" id="GO:0016020">
    <property type="term" value="C:membrane"/>
    <property type="evidence" value="ECO:0007669"/>
    <property type="project" value="TreeGrafter"/>
</dbReference>
<evidence type="ECO:0000313" key="2">
    <source>
        <dbReference type="EMBL" id="PKI59509.1"/>
    </source>
</evidence>
<name>A0A2I0JT62_PUNGR</name>
<dbReference type="AlphaFoldDB" id="A0A2I0JT62"/>
<dbReference type="GO" id="GO:0005524">
    <property type="term" value="F:ATP binding"/>
    <property type="evidence" value="ECO:0007669"/>
    <property type="project" value="InterPro"/>
</dbReference>
<dbReference type="STRING" id="22663.A0A2I0JT62"/>
<dbReference type="SUPFAM" id="SSF56112">
    <property type="entry name" value="Protein kinase-like (PK-like)"/>
    <property type="match status" value="1"/>
</dbReference>
<keyword evidence="3" id="KW-1185">Reference proteome</keyword>
<accession>A0A2I0JT62</accession>
<dbReference type="EMBL" id="PGOL01001269">
    <property type="protein sequence ID" value="PKI59509.1"/>
    <property type="molecule type" value="Genomic_DNA"/>
</dbReference>
<dbReference type="GO" id="GO:0004672">
    <property type="term" value="F:protein kinase activity"/>
    <property type="evidence" value="ECO:0007669"/>
    <property type="project" value="InterPro"/>
</dbReference>
<dbReference type="InterPro" id="IPR011009">
    <property type="entry name" value="Kinase-like_dom_sf"/>
</dbReference>
<dbReference type="PROSITE" id="PS50011">
    <property type="entry name" value="PROTEIN_KINASE_DOM"/>
    <property type="match status" value="1"/>
</dbReference>
<protein>
    <recommendedName>
        <fullName evidence="1">Protein kinase domain-containing protein</fullName>
    </recommendedName>
</protein>
<gene>
    <name evidence="2" type="ORF">CRG98_020140</name>
</gene>
<organism evidence="2 3">
    <name type="scientific">Punica granatum</name>
    <name type="common">Pomegranate</name>
    <dbReference type="NCBI Taxonomy" id="22663"/>
    <lineage>
        <taxon>Eukaryota</taxon>
        <taxon>Viridiplantae</taxon>
        <taxon>Streptophyta</taxon>
        <taxon>Embryophyta</taxon>
        <taxon>Tracheophyta</taxon>
        <taxon>Spermatophyta</taxon>
        <taxon>Magnoliopsida</taxon>
        <taxon>eudicotyledons</taxon>
        <taxon>Gunneridae</taxon>
        <taxon>Pentapetalae</taxon>
        <taxon>rosids</taxon>
        <taxon>malvids</taxon>
        <taxon>Myrtales</taxon>
        <taxon>Lythraceae</taxon>
        <taxon>Punica</taxon>
    </lineage>
</organism>
<evidence type="ECO:0000313" key="3">
    <source>
        <dbReference type="Proteomes" id="UP000233551"/>
    </source>
</evidence>
<feature type="domain" description="Protein kinase" evidence="1">
    <location>
        <begin position="45"/>
        <end position="272"/>
    </location>
</feature>
<reference evidence="2 3" key="1">
    <citation type="submission" date="2017-11" db="EMBL/GenBank/DDBJ databases">
        <title>De-novo sequencing of pomegranate (Punica granatum L.) genome.</title>
        <authorList>
            <person name="Akparov Z."/>
            <person name="Amiraslanov A."/>
            <person name="Hajiyeva S."/>
            <person name="Abbasov M."/>
            <person name="Kaur K."/>
            <person name="Hamwieh A."/>
            <person name="Solovyev V."/>
            <person name="Salamov A."/>
            <person name="Braich B."/>
            <person name="Kosarev P."/>
            <person name="Mahmoud A."/>
            <person name="Hajiyev E."/>
            <person name="Babayeva S."/>
            <person name="Izzatullayeva V."/>
            <person name="Mammadov A."/>
            <person name="Mammadov A."/>
            <person name="Sharifova S."/>
            <person name="Ojaghi J."/>
            <person name="Eynullazada K."/>
            <person name="Bayramov B."/>
            <person name="Abdulazimova A."/>
            <person name="Shahmuradov I."/>
        </authorList>
    </citation>
    <scope>NUCLEOTIDE SEQUENCE [LARGE SCALE GENOMIC DNA]</scope>
    <source>
        <strain evidence="3">cv. AG2017</strain>
        <tissue evidence="2">Leaf</tissue>
    </source>
</reference>